<dbReference type="SUPFAM" id="SSF49899">
    <property type="entry name" value="Concanavalin A-like lectins/glucanases"/>
    <property type="match status" value="1"/>
</dbReference>
<keyword evidence="2" id="KW-1133">Transmembrane helix</keyword>
<keyword evidence="4" id="KW-1185">Reference proteome</keyword>
<dbReference type="Pfam" id="PF13385">
    <property type="entry name" value="Laminin_G_3"/>
    <property type="match status" value="1"/>
</dbReference>
<dbReference type="Proteomes" id="UP001501094">
    <property type="component" value="Unassembled WGS sequence"/>
</dbReference>
<accession>A0ABP4ZEW0</accession>
<feature type="compositionally biased region" description="Low complexity" evidence="1">
    <location>
        <begin position="333"/>
        <end position="343"/>
    </location>
</feature>
<reference evidence="4" key="1">
    <citation type="journal article" date="2019" name="Int. J. Syst. Evol. Microbiol.">
        <title>The Global Catalogue of Microorganisms (GCM) 10K type strain sequencing project: providing services to taxonomists for standard genome sequencing and annotation.</title>
        <authorList>
            <consortium name="The Broad Institute Genomics Platform"/>
            <consortium name="The Broad Institute Genome Sequencing Center for Infectious Disease"/>
            <person name="Wu L."/>
            <person name="Ma J."/>
        </authorList>
    </citation>
    <scope>NUCLEOTIDE SEQUENCE [LARGE SCALE GENOMIC DNA]</scope>
    <source>
        <strain evidence="4">JCM 14326</strain>
    </source>
</reference>
<dbReference type="NCBIfam" id="NF033679">
    <property type="entry name" value="DNRLRE_dom"/>
    <property type="match status" value="1"/>
</dbReference>
<keyword evidence="2" id="KW-0472">Membrane</keyword>
<evidence type="ECO:0000256" key="2">
    <source>
        <dbReference type="SAM" id="Phobius"/>
    </source>
</evidence>
<comment type="caution">
    <text evidence="3">The sequence shown here is derived from an EMBL/GenBank/DDBJ whole genome shotgun (WGS) entry which is preliminary data.</text>
</comment>
<dbReference type="Gene3D" id="2.60.40.10">
    <property type="entry name" value="Immunoglobulins"/>
    <property type="match status" value="1"/>
</dbReference>
<evidence type="ECO:0000313" key="3">
    <source>
        <dbReference type="EMBL" id="GAA1854170.1"/>
    </source>
</evidence>
<dbReference type="InterPro" id="IPR013783">
    <property type="entry name" value="Ig-like_fold"/>
</dbReference>
<name>A0ABP4ZEW0_9MICO</name>
<evidence type="ECO:0000313" key="4">
    <source>
        <dbReference type="Proteomes" id="UP001501094"/>
    </source>
</evidence>
<dbReference type="EMBL" id="BAAANL010000001">
    <property type="protein sequence ID" value="GAA1854170.1"/>
    <property type="molecule type" value="Genomic_DNA"/>
</dbReference>
<protein>
    <recommendedName>
        <fullName evidence="5">Concanavalin A-like lectin/glucanases superfamily protein</fullName>
    </recommendedName>
</protein>
<feature type="region of interest" description="Disordered" evidence="1">
    <location>
        <begin position="294"/>
        <end position="359"/>
    </location>
</feature>
<dbReference type="RefSeq" id="WP_344099858.1">
    <property type="nucleotide sequence ID" value="NZ_BAAANL010000001.1"/>
</dbReference>
<organism evidence="3 4">
    <name type="scientific">Myceligenerans crystallogenes</name>
    <dbReference type="NCBI Taxonomy" id="316335"/>
    <lineage>
        <taxon>Bacteria</taxon>
        <taxon>Bacillati</taxon>
        <taxon>Actinomycetota</taxon>
        <taxon>Actinomycetes</taxon>
        <taxon>Micrococcales</taxon>
        <taxon>Promicromonosporaceae</taxon>
        <taxon>Myceligenerans</taxon>
    </lineage>
</organism>
<sequence length="1105" mass="117784">MQVGPVAPGNAGSSSDGVVGRVRAAGARVRTALRSRSGAMIAGLLVLVLGAGAAAAVEPVTGRSLGEVLAADAETDPATDPTAAPADCDEPAADLPEAWVRAKACGHEVESLADRTEYRTYFGTPEGMVRQETSTAAVRSRTLDGTWTDIDTSIVPGDDGRLEVAAPGLQAISFADPSAAGADPDAPLAILRRDGHELVFDVPFELTDPVVEADRVTYPGILGDEGISLTVTPDGDGTGIREVITVDDAESASNPGLAELDFRVEVSGGLRLEAEAGGFVAEDEAGTEVFRAPQPTGWTAEGHEPAQGAQVSGGEAMEPTSSSLTAAEEDATGARAAEATTAPREPEPRTPDVVDGPGRYDAIFEMDTRVQLDENDAGRSATVRVRPDQEILTDPDTEFPVALDPSVSGTLNEFTAVKSFWPTSTSGYGFNDTVDGTHGTGLCDASDPYGWECAGATSKHRVMYEFDGLSQIRDVDAMEVNSATLQVYGTHSYNCTAHTVAAYRLGAISSATNWDNMPSWLSENRLDGVDIAHKFDECGGRKWVEFDVTQAMKDLAANNWSTMTFGLKVDETSMAYWKRYAGRQVGYGDTWTEYAPKLSVWYNRTPKPPVGRETWSIDPAKNWGCETESFAPWVPANKPRFKAKASDPDGQSVKVHFQVQRVSTGSTVWSAWSSMQTTGQVHSVRPGDEDALLSGVKYRWHARTQDSTGNTSPFSGWCYFTPDVSRPNSPTITPVDDGSVWYEAVYPDCSPGVSGCLETGGVGKTGKWRLGVNGSQDVARFEYSWGSESYRQDVAPWWPSGTHIIGLTPQAPGPMTLYAHSVDHAGNVSERATYKIDVAYPLATGLWKLDEGSGTTAYDSALTTTPQPLTLSGSGAFWADGPHELFDSGDGDNALRFDGAGAAVTDGAVVRLKDSFVVSAHLMPESAAEMTGTEAALAQEGEVGSGFVVGTRECQQDSDSATESCWSFGMYDADGGDPTWVTSEKQVLANEWTHVLAEHDAARNHLQLWVCPVGTPSHRLDGEPVATSPVTFTSTWGYLGRFTVGRAGTTANKWGHWHGRVDNVRVWDGAVVASSKIRRLCQGAGGDDFAGDVGLDPTEQIDIDE</sequence>
<gene>
    <name evidence="3" type="ORF">GCM10009751_08690</name>
</gene>
<dbReference type="InterPro" id="IPR013320">
    <property type="entry name" value="ConA-like_dom_sf"/>
</dbReference>
<proteinExistence type="predicted"/>
<feature type="transmembrane region" description="Helical" evidence="2">
    <location>
        <begin position="38"/>
        <end position="57"/>
    </location>
</feature>
<dbReference type="Gene3D" id="2.60.120.200">
    <property type="match status" value="1"/>
</dbReference>
<keyword evidence="2" id="KW-0812">Transmembrane</keyword>
<evidence type="ECO:0008006" key="5">
    <source>
        <dbReference type="Google" id="ProtNLM"/>
    </source>
</evidence>
<evidence type="ECO:0000256" key="1">
    <source>
        <dbReference type="SAM" id="MobiDB-lite"/>
    </source>
</evidence>